<evidence type="ECO:0000313" key="5">
    <source>
        <dbReference type="EMBL" id="TFZ40730.1"/>
    </source>
</evidence>
<dbReference type="InterPro" id="IPR050575">
    <property type="entry name" value="BMC_shell"/>
</dbReference>
<evidence type="ECO:0000313" key="6">
    <source>
        <dbReference type="Proteomes" id="UP000298381"/>
    </source>
</evidence>
<dbReference type="OrthoDB" id="9812608at2"/>
<gene>
    <name evidence="5" type="ORF">E4100_04015</name>
</gene>
<evidence type="ECO:0000256" key="2">
    <source>
        <dbReference type="ARBA" id="ARBA00024446"/>
    </source>
</evidence>
<reference evidence="5 6" key="1">
    <citation type="submission" date="2019-03" db="EMBL/GenBank/DDBJ databases">
        <title>Draft genome sequence data and analysis of a Fermenting Bacterium, Soehngenia longevitae strain 1933PT, isolated from petroleum reservoir in Azerbaijan.</title>
        <authorList>
            <person name="Grouzdev D.S."/>
            <person name="Bidzhieva S.K."/>
            <person name="Sokolova D.S."/>
            <person name="Tourova T.P."/>
            <person name="Poltaraus A.B."/>
            <person name="Nazina T.N."/>
        </authorList>
    </citation>
    <scope>NUCLEOTIDE SEQUENCE [LARGE SCALE GENOMIC DNA]</scope>
    <source>
        <strain evidence="5 6">1933P</strain>
    </source>
</reference>
<organism evidence="5 6">
    <name type="scientific">Soehngenia longivitae</name>
    <dbReference type="NCBI Taxonomy" id="2562294"/>
    <lineage>
        <taxon>Bacteria</taxon>
        <taxon>Bacillati</taxon>
        <taxon>Bacillota</taxon>
        <taxon>Tissierellia</taxon>
        <taxon>Tissierellales</taxon>
        <taxon>Tissierellaceae</taxon>
        <taxon>Soehngenia</taxon>
    </lineage>
</organism>
<sequence length="121" mass="12716">MENALGHIETLGLGTAIAALDASCKAADVTLIGFEKIIGVAQGVGVNIQIAGEVSAVKAAVEAGVEAGNKVGRVISSNVIPRPHEEVDKLIEKFKISITEDSLLEGKNNKPEKKDIKKEEK</sequence>
<dbReference type="InterPro" id="IPR037233">
    <property type="entry name" value="CcmK-like_sf"/>
</dbReference>
<comment type="subcellular location">
    <subcellularLocation>
        <location evidence="1">Bacterial microcompartment</location>
    </subcellularLocation>
</comment>
<dbReference type="PROSITE" id="PS51930">
    <property type="entry name" value="BMC_2"/>
    <property type="match status" value="1"/>
</dbReference>
<accession>A0A4Z0D779</accession>
<feature type="domain" description="BMC" evidence="4">
    <location>
        <begin position="4"/>
        <end position="92"/>
    </location>
</feature>
<dbReference type="PANTHER" id="PTHR33941:SF11">
    <property type="entry name" value="BACTERIAL MICROCOMPARTMENT SHELL PROTEIN PDUJ"/>
    <property type="match status" value="1"/>
</dbReference>
<dbReference type="Gene3D" id="3.30.70.1710">
    <property type="match status" value="1"/>
</dbReference>
<comment type="caution">
    <text evidence="5">The sequence shown here is derived from an EMBL/GenBank/DDBJ whole genome shotgun (WGS) entry which is preliminary data.</text>
</comment>
<dbReference type="Proteomes" id="UP000298381">
    <property type="component" value="Unassembled WGS sequence"/>
</dbReference>
<evidence type="ECO:0000256" key="3">
    <source>
        <dbReference type="PROSITE-ProRule" id="PRU01278"/>
    </source>
</evidence>
<dbReference type="InterPro" id="IPR000249">
    <property type="entry name" value="BMC_dom"/>
</dbReference>
<dbReference type="SMART" id="SM00877">
    <property type="entry name" value="BMC"/>
    <property type="match status" value="1"/>
</dbReference>
<evidence type="ECO:0000259" key="4">
    <source>
        <dbReference type="PROSITE" id="PS51930"/>
    </source>
</evidence>
<dbReference type="Pfam" id="PF00936">
    <property type="entry name" value="BMC"/>
    <property type="match status" value="1"/>
</dbReference>
<dbReference type="RefSeq" id="WP_135270756.1">
    <property type="nucleotide sequence ID" value="NZ_SRIB01000004.1"/>
</dbReference>
<keyword evidence="2" id="KW-1283">Bacterial microcompartment</keyword>
<dbReference type="EMBL" id="SRIB01000004">
    <property type="protein sequence ID" value="TFZ40730.1"/>
    <property type="molecule type" value="Genomic_DNA"/>
</dbReference>
<keyword evidence="6" id="KW-1185">Reference proteome</keyword>
<dbReference type="InterPro" id="IPR044872">
    <property type="entry name" value="CcmK/CsoS1_BMC"/>
</dbReference>
<protein>
    <submittedName>
        <fullName evidence="5">BMC domain-containing protein</fullName>
    </submittedName>
</protein>
<dbReference type="CDD" id="cd07045">
    <property type="entry name" value="BMC_CcmK_like"/>
    <property type="match status" value="1"/>
</dbReference>
<dbReference type="GO" id="GO:0031469">
    <property type="term" value="C:bacterial microcompartment"/>
    <property type="evidence" value="ECO:0007669"/>
    <property type="project" value="UniProtKB-SubCell"/>
</dbReference>
<name>A0A4Z0D779_9FIRM</name>
<dbReference type="PANTHER" id="PTHR33941">
    <property type="entry name" value="PROPANEDIOL UTILIZATION PROTEIN PDUA"/>
    <property type="match status" value="1"/>
</dbReference>
<proteinExistence type="inferred from homology"/>
<dbReference type="AlphaFoldDB" id="A0A4Z0D779"/>
<dbReference type="SUPFAM" id="SSF143414">
    <property type="entry name" value="CcmK-like"/>
    <property type="match status" value="1"/>
</dbReference>
<evidence type="ECO:0000256" key="1">
    <source>
        <dbReference type="ARBA" id="ARBA00024322"/>
    </source>
</evidence>
<comment type="similarity">
    <text evidence="3">Belongs to the bacterial microcompartments protein family.</text>
</comment>